<evidence type="ECO:0000313" key="3">
    <source>
        <dbReference type="Proteomes" id="UP000612055"/>
    </source>
</evidence>
<keyword evidence="3" id="KW-1185">Reference proteome</keyword>
<evidence type="ECO:0000256" key="1">
    <source>
        <dbReference type="SAM" id="MobiDB-lite"/>
    </source>
</evidence>
<feature type="compositionally biased region" description="Basic and acidic residues" evidence="1">
    <location>
        <begin position="94"/>
        <end position="105"/>
    </location>
</feature>
<feature type="region of interest" description="Disordered" evidence="1">
    <location>
        <begin position="330"/>
        <end position="428"/>
    </location>
</feature>
<feature type="compositionally biased region" description="Polar residues" evidence="1">
    <location>
        <begin position="120"/>
        <end position="130"/>
    </location>
</feature>
<feature type="compositionally biased region" description="Low complexity" evidence="1">
    <location>
        <begin position="412"/>
        <end position="422"/>
    </location>
</feature>
<protein>
    <submittedName>
        <fullName evidence="2">Uncharacterized protein</fullName>
    </submittedName>
</protein>
<feature type="compositionally biased region" description="Gly residues" evidence="1">
    <location>
        <begin position="396"/>
        <end position="411"/>
    </location>
</feature>
<gene>
    <name evidence="2" type="ORF">HYH03_013974</name>
</gene>
<feature type="region of interest" description="Disordered" evidence="1">
    <location>
        <begin position="48"/>
        <end position="254"/>
    </location>
</feature>
<feature type="compositionally biased region" description="Gly residues" evidence="1">
    <location>
        <begin position="179"/>
        <end position="196"/>
    </location>
</feature>
<proteinExistence type="predicted"/>
<evidence type="ECO:0000313" key="2">
    <source>
        <dbReference type="EMBL" id="KAG2487405.1"/>
    </source>
</evidence>
<feature type="compositionally biased region" description="Gly residues" evidence="1">
    <location>
        <begin position="218"/>
        <end position="229"/>
    </location>
</feature>
<dbReference type="Proteomes" id="UP000612055">
    <property type="component" value="Unassembled WGS sequence"/>
</dbReference>
<dbReference type="OrthoDB" id="550810at2759"/>
<reference evidence="2" key="1">
    <citation type="journal article" date="2020" name="bioRxiv">
        <title>Comparative genomics of Chlamydomonas.</title>
        <authorList>
            <person name="Craig R.J."/>
            <person name="Hasan A.R."/>
            <person name="Ness R.W."/>
            <person name="Keightley P.D."/>
        </authorList>
    </citation>
    <scope>NUCLEOTIDE SEQUENCE</scope>
    <source>
        <strain evidence="2">CCAP 11/70</strain>
    </source>
</reference>
<dbReference type="AlphaFoldDB" id="A0A836BSM6"/>
<name>A0A836BSM6_9CHLO</name>
<sequence length="654" mass="63907">MFGHLRPHHITVPTAGMKVEESDLENGLSNQAANAAFYRPSITAALQALSPDPPTVPSRGDNTSSGGVAPPPRGSLSGCPLPLHGRLAAAAARPDGHAESSDAEHLGSGSGAGDDDRMRPSSSASQNGRFSSPRLGRAWATGGAGPAAGSPGSVTGGGSFSGPLLTVRPDPGSPMRQGMGPGGERQGSAWPGGWGLPGVNRTSGAAVGDGAGHSPTRGPGGGGSGGGGEDMPRLPAAAMTGHTPRGNRRASVGGDVTGLPMIAASAGSMTSSAAASAAAAASVNAALGAGNSPGAASGPGKPGVGGSGRTRRSSMVAGLGNYGCGAGAGVGPSQAPTPPSGLPPHLQAGGGYERRSMPGNGMFGAGGPNVSLSGGSFTGSPGGPQLTRRPSDSGNPGIGGGGGGGGVGGSGTTASGVAPGGSQASRLGLRSSAPQEVLAGSLAGAGPGAVRHASPAVRSSFSGVPGGGGGVLDSGLLAQLADLHAGSASSISLGSGRPLNGFDSLAGTGLGDAISQLRNIRERGSITVPKEKPRKSDKEQKVEAGLAGVTPLQLLPVPLPPIENWTSSGKSNAEVDPLRGIRLVDAPMCVMPRPAAEVDLQHKMAQHKQAMKDLVRAEGAPMSESEMEAVKLLGRLERSQVRARNYEEVDGEED</sequence>
<comment type="caution">
    <text evidence="2">The sequence shown here is derived from an EMBL/GenBank/DDBJ whole genome shotgun (WGS) entry which is preliminary data.</text>
</comment>
<feature type="region of interest" description="Disordered" evidence="1">
    <location>
        <begin position="291"/>
        <end position="314"/>
    </location>
</feature>
<accession>A0A836BSM6</accession>
<organism evidence="2 3">
    <name type="scientific">Edaphochlamys debaryana</name>
    <dbReference type="NCBI Taxonomy" id="47281"/>
    <lineage>
        <taxon>Eukaryota</taxon>
        <taxon>Viridiplantae</taxon>
        <taxon>Chlorophyta</taxon>
        <taxon>core chlorophytes</taxon>
        <taxon>Chlorophyceae</taxon>
        <taxon>CS clade</taxon>
        <taxon>Chlamydomonadales</taxon>
        <taxon>Chlamydomonadales incertae sedis</taxon>
        <taxon>Edaphochlamys</taxon>
    </lineage>
</organism>
<dbReference type="EMBL" id="JAEHOE010000097">
    <property type="protein sequence ID" value="KAG2487405.1"/>
    <property type="molecule type" value="Genomic_DNA"/>
</dbReference>
<feature type="region of interest" description="Disordered" evidence="1">
    <location>
        <begin position="522"/>
        <end position="542"/>
    </location>
</feature>